<evidence type="ECO:0000313" key="2">
    <source>
        <dbReference type="EMBL" id="MBS2967836.1"/>
    </source>
</evidence>
<gene>
    <name evidence="2" type="ORF">J9317_03485</name>
</gene>
<proteinExistence type="predicted"/>
<dbReference type="InterPro" id="IPR046612">
    <property type="entry name" value="DUF6671"/>
</dbReference>
<keyword evidence="3" id="KW-1185">Reference proteome</keyword>
<feature type="domain" description="DUF6671" evidence="1">
    <location>
        <begin position="65"/>
        <end position="282"/>
    </location>
</feature>
<dbReference type="RefSeq" id="WP_211556498.1">
    <property type="nucleotide sequence ID" value="NZ_JAGVRK010000001.1"/>
</dbReference>
<dbReference type="Pfam" id="PF20376">
    <property type="entry name" value="DUF6671"/>
    <property type="match status" value="1"/>
</dbReference>
<evidence type="ECO:0000313" key="3">
    <source>
        <dbReference type="Proteomes" id="UP000682403"/>
    </source>
</evidence>
<comment type="caution">
    <text evidence="2">The sequence shown here is derived from an EMBL/GenBank/DDBJ whole genome shotgun (WGS) entry which is preliminary data.</text>
</comment>
<name>A0ABS5LB34_9BACI</name>
<dbReference type="EMBL" id="JAGVRK010000001">
    <property type="protein sequence ID" value="MBS2967836.1"/>
    <property type="molecule type" value="Genomic_DNA"/>
</dbReference>
<protein>
    <recommendedName>
        <fullName evidence="1">DUF6671 domain-containing protein</fullName>
    </recommendedName>
</protein>
<sequence>MNHPYSGKEAAFATMHKKEEIAAPVFAELHVSLRVPPNINTDEFGTFTGETKRKQTPLETARLKARLGMKQLGLPYGLASEGSFGPCRYFPFVGEDCEIFLWMDEILGIEIHEQVISTSTNFSSAAVPSLEKAEFFLTQASFPSHSLIVRPNQLTEPVFYKGICRKRELEEAIAACTAISKDGLALIQTDMRAHHNPMRQKVIQEAARKLVKRMGSLCPQCGCPGWGVSKTVRGLPCELCHFPTAMVKEEIFSCKGCTYTRMTERSDGKKKAGAMYCDSCNP</sequence>
<dbReference type="Proteomes" id="UP000682403">
    <property type="component" value="Unassembled WGS sequence"/>
</dbReference>
<organism evidence="2 3">
    <name type="scientific">Metabacillus flavus</name>
    <dbReference type="NCBI Taxonomy" id="2823519"/>
    <lineage>
        <taxon>Bacteria</taxon>
        <taxon>Bacillati</taxon>
        <taxon>Bacillota</taxon>
        <taxon>Bacilli</taxon>
        <taxon>Bacillales</taxon>
        <taxon>Bacillaceae</taxon>
        <taxon>Metabacillus</taxon>
    </lineage>
</organism>
<accession>A0ABS5LB34</accession>
<evidence type="ECO:0000259" key="1">
    <source>
        <dbReference type="Pfam" id="PF20376"/>
    </source>
</evidence>
<reference evidence="2 3" key="1">
    <citation type="submission" date="2021-04" db="EMBL/GenBank/DDBJ databases">
        <title>Metabacillus sp. strain KIGAM252 whole genome sequence.</title>
        <authorList>
            <person name="Seo M.-J."/>
            <person name="Cho E.-S."/>
            <person name="Hwang C.Y."/>
            <person name="Yoon D.J."/>
        </authorList>
    </citation>
    <scope>NUCLEOTIDE SEQUENCE [LARGE SCALE GENOMIC DNA]</scope>
    <source>
        <strain evidence="2 3">KIGAM252</strain>
    </source>
</reference>